<feature type="domain" description="Nudix hydrolase" evidence="3">
    <location>
        <begin position="21"/>
        <end position="164"/>
    </location>
</feature>
<evidence type="ECO:0000259" key="3">
    <source>
        <dbReference type="PROSITE" id="PS51462"/>
    </source>
</evidence>
<dbReference type="SUPFAM" id="SSF55811">
    <property type="entry name" value="Nudix"/>
    <property type="match status" value="1"/>
</dbReference>
<protein>
    <submittedName>
        <fullName evidence="4">RNA deprotection pyrophosphohydrolase</fullName>
    </submittedName>
</protein>
<dbReference type="Pfam" id="PF00293">
    <property type="entry name" value="NUDIX"/>
    <property type="match status" value="1"/>
</dbReference>
<comment type="caution">
    <text evidence="4">The sequence shown here is derived from an EMBL/GenBank/DDBJ whole genome shotgun (WGS) entry which is preliminary data.</text>
</comment>
<dbReference type="Proteomes" id="UP001596147">
    <property type="component" value="Unassembled WGS sequence"/>
</dbReference>
<dbReference type="PROSITE" id="PS51462">
    <property type="entry name" value="NUDIX"/>
    <property type="match status" value="1"/>
</dbReference>
<accession>A0ABW0LMR0</accession>
<evidence type="ECO:0000256" key="1">
    <source>
        <dbReference type="ARBA" id="ARBA00022801"/>
    </source>
</evidence>
<dbReference type="Gene3D" id="3.90.79.10">
    <property type="entry name" value="Nucleoside Triphosphate Pyrophosphohydrolase"/>
    <property type="match status" value="1"/>
</dbReference>
<dbReference type="PROSITE" id="PS00893">
    <property type="entry name" value="NUDIX_BOX"/>
    <property type="match status" value="1"/>
</dbReference>
<dbReference type="InterPro" id="IPR000086">
    <property type="entry name" value="NUDIX_hydrolase_dom"/>
</dbReference>
<sequence length="164" mass="19023">MIEFFDINGNKVMLCFERDAFPLRAWHVLVLSRYQGNWLLTKHKERGLEFPGGKLEQKESVEDAAFREVYEETGGIVKNIYYIGEYYVNDEKNGPFVKAICFADIEKLESKKDYLETSGPIIKSNNLKNELKNSEYSFIMKDKIVELSLEAIEKHGLLNKGDKE</sequence>
<name>A0ABW0LMR0_9BACI</name>
<dbReference type="InterPro" id="IPR020084">
    <property type="entry name" value="NUDIX_hydrolase_CS"/>
</dbReference>
<evidence type="ECO:0000313" key="5">
    <source>
        <dbReference type="Proteomes" id="UP001596147"/>
    </source>
</evidence>
<dbReference type="InterPro" id="IPR015797">
    <property type="entry name" value="NUDIX_hydrolase-like_dom_sf"/>
</dbReference>
<evidence type="ECO:0000313" key="4">
    <source>
        <dbReference type="EMBL" id="MFC5465826.1"/>
    </source>
</evidence>
<gene>
    <name evidence="4" type="primary">ytkD</name>
    <name evidence="4" type="ORF">ACFPM4_13925</name>
</gene>
<keyword evidence="5" id="KW-1185">Reference proteome</keyword>
<dbReference type="RefSeq" id="WP_382352883.1">
    <property type="nucleotide sequence ID" value="NZ_JBHSMC010000018.1"/>
</dbReference>
<keyword evidence="1 2" id="KW-0378">Hydrolase</keyword>
<comment type="similarity">
    <text evidence="2">Belongs to the Nudix hydrolase family.</text>
</comment>
<evidence type="ECO:0000256" key="2">
    <source>
        <dbReference type="RuleBase" id="RU003476"/>
    </source>
</evidence>
<reference evidence="5" key="1">
    <citation type="journal article" date="2019" name="Int. J. Syst. Evol. Microbiol.">
        <title>The Global Catalogue of Microorganisms (GCM) 10K type strain sequencing project: providing services to taxonomists for standard genome sequencing and annotation.</title>
        <authorList>
            <consortium name="The Broad Institute Genomics Platform"/>
            <consortium name="The Broad Institute Genome Sequencing Center for Infectious Disease"/>
            <person name="Wu L."/>
            <person name="Ma J."/>
        </authorList>
    </citation>
    <scope>NUCLEOTIDE SEQUENCE [LARGE SCALE GENOMIC DNA]</scope>
    <source>
        <strain evidence="5">CGMCC 1.12237</strain>
    </source>
</reference>
<dbReference type="InterPro" id="IPR020476">
    <property type="entry name" value="Nudix_hydrolase"/>
</dbReference>
<dbReference type="EMBL" id="JBHSMC010000018">
    <property type="protein sequence ID" value="MFC5465826.1"/>
    <property type="molecule type" value="Genomic_DNA"/>
</dbReference>
<proteinExistence type="inferred from homology"/>
<dbReference type="PRINTS" id="PR00502">
    <property type="entry name" value="NUDIXFAMILY"/>
</dbReference>
<organism evidence="4 5">
    <name type="scientific">Lederbergia graminis</name>
    <dbReference type="NCBI Taxonomy" id="735518"/>
    <lineage>
        <taxon>Bacteria</taxon>
        <taxon>Bacillati</taxon>
        <taxon>Bacillota</taxon>
        <taxon>Bacilli</taxon>
        <taxon>Bacillales</taxon>
        <taxon>Bacillaceae</taxon>
        <taxon>Lederbergia</taxon>
    </lineage>
</organism>
<dbReference type="NCBIfam" id="TIGR02705">
    <property type="entry name" value="nudix_YtkD"/>
    <property type="match status" value="1"/>
</dbReference>
<dbReference type="InterPro" id="IPR014078">
    <property type="entry name" value="Nudix_YtkD"/>
</dbReference>